<dbReference type="RefSeq" id="WP_139170137.1">
    <property type="nucleotide sequence ID" value="NZ_BKAT01000007.1"/>
</dbReference>
<feature type="transmembrane region" description="Helical" evidence="1">
    <location>
        <begin position="7"/>
        <end position="26"/>
    </location>
</feature>
<accession>A0A1H4CEM2</accession>
<reference evidence="3" key="1">
    <citation type="submission" date="2016-10" db="EMBL/GenBank/DDBJ databases">
        <authorList>
            <person name="Varghese N."/>
            <person name="Submissions S."/>
        </authorList>
    </citation>
    <scope>NUCLEOTIDE SEQUENCE [LARGE SCALE GENOMIC DNA]</scope>
    <source>
        <strain evidence="3">DSM 23920</strain>
    </source>
</reference>
<keyword evidence="3" id="KW-1185">Reference proteome</keyword>
<feature type="transmembrane region" description="Helical" evidence="1">
    <location>
        <begin position="112"/>
        <end position="129"/>
    </location>
</feature>
<evidence type="ECO:0000313" key="2">
    <source>
        <dbReference type="EMBL" id="SEA58814.1"/>
    </source>
</evidence>
<dbReference type="STRING" id="408074.SAMN05660909_02592"/>
<dbReference type="EMBL" id="FNRL01000010">
    <property type="protein sequence ID" value="SEA58814.1"/>
    <property type="molecule type" value="Genomic_DNA"/>
</dbReference>
<sequence length="150" mass="17337">MKVSLKFISLYHLCCILALMLLYFVFNVFSAEILSYLVWFYVEGLLLGVIFYPLLKMLEATLSISNSVRWIIDGLICLMLMNIVSFISARRFLTINLIMDIKEGIGFEDNNLWIHAVSLFGFMLAGYLVSRNKRLTAMTASQRHEHKAER</sequence>
<keyword evidence="1" id="KW-0472">Membrane</keyword>
<name>A0A1H4CEM2_9BACT</name>
<evidence type="ECO:0000313" key="3">
    <source>
        <dbReference type="Proteomes" id="UP000199656"/>
    </source>
</evidence>
<organism evidence="2 3">
    <name type="scientific">Chitinophaga terrae</name>
    <name type="common">ex Kim and Jung 2007</name>
    <dbReference type="NCBI Taxonomy" id="408074"/>
    <lineage>
        <taxon>Bacteria</taxon>
        <taxon>Pseudomonadati</taxon>
        <taxon>Bacteroidota</taxon>
        <taxon>Chitinophagia</taxon>
        <taxon>Chitinophagales</taxon>
        <taxon>Chitinophagaceae</taxon>
        <taxon>Chitinophaga</taxon>
    </lineage>
</organism>
<dbReference type="AlphaFoldDB" id="A0A1H4CEM2"/>
<keyword evidence="1" id="KW-1133">Transmembrane helix</keyword>
<dbReference type="Proteomes" id="UP000199656">
    <property type="component" value="Unassembled WGS sequence"/>
</dbReference>
<keyword evidence="1" id="KW-0812">Transmembrane</keyword>
<gene>
    <name evidence="2" type="ORF">SAMN05660909_02592</name>
</gene>
<proteinExistence type="predicted"/>
<protein>
    <submittedName>
        <fullName evidence="2">Uncharacterized protein</fullName>
    </submittedName>
</protein>
<feature type="transmembrane region" description="Helical" evidence="1">
    <location>
        <begin position="38"/>
        <end position="58"/>
    </location>
</feature>
<evidence type="ECO:0000256" key="1">
    <source>
        <dbReference type="SAM" id="Phobius"/>
    </source>
</evidence>
<feature type="transmembrane region" description="Helical" evidence="1">
    <location>
        <begin position="70"/>
        <end position="92"/>
    </location>
</feature>